<proteinExistence type="predicted"/>
<dbReference type="AlphaFoldDB" id="A0A0F9LAK4"/>
<dbReference type="SUPFAM" id="SSF89550">
    <property type="entry name" value="PHP domain-like"/>
    <property type="match status" value="1"/>
</dbReference>
<dbReference type="EMBL" id="LAZR01011546">
    <property type="protein sequence ID" value="KKM61130.1"/>
    <property type="molecule type" value="Genomic_DNA"/>
</dbReference>
<dbReference type="PIRSF" id="PIRSF016557">
    <property type="entry name" value="Caps_synth_CpsB"/>
    <property type="match status" value="1"/>
</dbReference>
<dbReference type="InterPro" id="IPR016195">
    <property type="entry name" value="Pol/histidinol_Pase-like"/>
</dbReference>
<evidence type="ECO:0008006" key="3">
    <source>
        <dbReference type="Google" id="ProtNLM"/>
    </source>
</evidence>
<dbReference type="GO" id="GO:0004725">
    <property type="term" value="F:protein tyrosine phosphatase activity"/>
    <property type="evidence" value="ECO:0007669"/>
    <property type="project" value="InterPro"/>
</dbReference>
<keyword evidence="1" id="KW-0378">Hydrolase</keyword>
<dbReference type="PANTHER" id="PTHR39181">
    <property type="entry name" value="TYROSINE-PROTEIN PHOSPHATASE YWQE"/>
    <property type="match status" value="1"/>
</dbReference>
<dbReference type="Pfam" id="PF19567">
    <property type="entry name" value="CpsB_CapC"/>
    <property type="match status" value="1"/>
</dbReference>
<accession>A0A0F9LAK4</accession>
<sequence length="264" mass="28942">MIDIHIHMLPGMDDGAGDMQEALEMCRVCAEDGVGTVIATPHDLNGVYSNDREKVLGSISVLAEAVKAEGIPVEVLPGADIAMSPELPERLDDGSIMTLNDTGKYILLEPPAFFMADALKRQVFEIKRRDITPVITHPERNATLMTHKDALYDAVLGGALVQVTAASLTGSFGVAVQNHCIELLRRKIAHVIASDSHDTRSRKPGLSKALEAAIRHVGEENARMMVYDRPEAILRGEEFEAPEPLANDKKQGFFSMFLRRERSS</sequence>
<reference evidence="2" key="1">
    <citation type="journal article" date="2015" name="Nature">
        <title>Complex archaea that bridge the gap between prokaryotes and eukaryotes.</title>
        <authorList>
            <person name="Spang A."/>
            <person name="Saw J.H."/>
            <person name="Jorgensen S.L."/>
            <person name="Zaremba-Niedzwiedzka K."/>
            <person name="Martijn J."/>
            <person name="Lind A.E."/>
            <person name="van Eijk R."/>
            <person name="Schleper C."/>
            <person name="Guy L."/>
            <person name="Ettema T.J."/>
        </authorList>
    </citation>
    <scope>NUCLEOTIDE SEQUENCE</scope>
</reference>
<organism evidence="2">
    <name type="scientific">marine sediment metagenome</name>
    <dbReference type="NCBI Taxonomy" id="412755"/>
    <lineage>
        <taxon>unclassified sequences</taxon>
        <taxon>metagenomes</taxon>
        <taxon>ecological metagenomes</taxon>
    </lineage>
</organism>
<dbReference type="GO" id="GO:0030145">
    <property type="term" value="F:manganese ion binding"/>
    <property type="evidence" value="ECO:0007669"/>
    <property type="project" value="InterPro"/>
</dbReference>
<dbReference type="Gene3D" id="3.20.20.140">
    <property type="entry name" value="Metal-dependent hydrolases"/>
    <property type="match status" value="1"/>
</dbReference>
<protein>
    <recommendedName>
        <fullName evidence="3">Protein-tyrosine-phosphatase</fullName>
    </recommendedName>
</protein>
<evidence type="ECO:0000256" key="1">
    <source>
        <dbReference type="ARBA" id="ARBA00022801"/>
    </source>
</evidence>
<dbReference type="PANTHER" id="PTHR39181:SF1">
    <property type="entry name" value="TYROSINE-PROTEIN PHOSPHATASE YWQE"/>
    <property type="match status" value="1"/>
</dbReference>
<name>A0A0F9LAK4_9ZZZZ</name>
<comment type="caution">
    <text evidence="2">The sequence shown here is derived from an EMBL/GenBank/DDBJ whole genome shotgun (WGS) entry which is preliminary data.</text>
</comment>
<evidence type="ECO:0000313" key="2">
    <source>
        <dbReference type="EMBL" id="KKM61130.1"/>
    </source>
</evidence>
<gene>
    <name evidence="2" type="ORF">LCGC14_1534790</name>
</gene>
<dbReference type="InterPro" id="IPR016667">
    <property type="entry name" value="Caps_polysacc_synth_CpsB/CapC"/>
</dbReference>